<feature type="compositionally biased region" description="Acidic residues" evidence="11">
    <location>
        <begin position="432"/>
        <end position="445"/>
    </location>
</feature>
<keyword evidence="5" id="KW-0159">Chromosome partition</keyword>
<dbReference type="SMART" id="SM00320">
    <property type="entry name" value="WD40"/>
    <property type="match status" value="7"/>
</dbReference>
<feature type="repeat" description="WD" evidence="9">
    <location>
        <begin position="126"/>
        <end position="158"/>
    </location>
</feature>
<dbReference type="PROSITE" id="PS50294">
    <property type="entry name" value="WD_REPEATS_REGION"/>
    <property type="match status" value="6"/>
</dbReference>
<organism evidence="12 14">
    <name type="scientific">Cercospora beticola</name>
    <name type="common">Sugarbeet leaf spot fungus</name>
    <dbReference type="NCBI Taxonomy" id="122368"/>
    <lineage>
        <taxon>Eukaryota</taxon>
        <taxon>Fungi</taxon>
        <taxon>Dikarya</taxon>
        <taxon>Ascomycota</taxon>
        <taxon>Pezizomycotina</taxon>
        <taxon>Dothideomycetes</taxon>
        <taxon>Dothideomycetidae</taxon>
        <taxon>Mycosphaerellales</taxon>
        <taxon>Mycosphaerellaceae</taxon>
        <taxon>Cercospora</taxon>
    </lineage>
</organism>
<keyword evidence="2 9" id="KW-0853">WD repeat</keyword>
<dbReference type="InterPro" id="IPR001680">
    <property type="entry name" value="WD40_rpt"/>
</dbReference>
<dbReference type="FunFam" id="2.130.10.10:FF:001039">
    <property type="entry name" value="Polyadenylation factor subunit 2"/>
    <property type="match status" value="1"/>
</dbReference>
<evidence type="ECO:0000313" key="13">
    <source>
        <dbReference type="EMBL" id="WPB05377.1"/>
    </source>
</evidence>
<comment type="subcellular location">
    <subcellularLocation>
        <location evidence="1 10">Nucleus</location>
    </subcellularLocation>
</comment>
<name>A0A2G5HNY7_CERBT</name>
<evidence type="ECO:0000256" key="5">
    <source>
        <dbReference type="ARBA" id="ARBA00022829"/>
    </source>
</evidence>
<dbReference type="GO" id="GO:0007059">
    <property type="term" value="P:chromosome segregation"/>
    <property type="evidence" value="ECO:0007669"/>
    <property type="project" value="UniProtKB-KW"/>
</dbReference>
<evidence type="ECO:0000256" key="4">
    <source>
        <dbReference type="ARBA" id="ARBA00022737"/>
    </source>
</evidence>
<evidence type="ECO:0000256" key="11">
    <source>
        <dbReference type="SAM" id="MobiDB-lite"/>
    </source>
</evidence>
<feature type="region of interest" description="Disordered" evidence="11">
    <location>
        <begin position="1"/>
        <end position="26"/>
    </location>
</feature>
<comment type="function">
    <text evidence="7">Required for 3'-end cleavage and polyadenylation of pre-mRNAs. Also involved in chromosome segregation where it has a role in chromosome attachment to the mitotic spindle.</text>
</comment>
<feature type="compositionally biased region" description="Pro residues" evidence="11">
    <location>
        <begin position="527"/>
        <end position="571"/>
    </location>
</feature>
<evidence type="ECO:0000256" key="7">
    <source>
        <dbReference type="ARBA" id="ARBA00025498"/>
    </source>
</evidence>
<dbReference type="PANTHER" id="PTHR22836">
    <property type="entry name" value="WD40 REPEAT PROTEIN"/>
    <property type="match status" value="1"/>
</dbReference>
<feature type="repeat" description="WD" evidence="9">
    <location>
        <begin position="209"/>
        <end position="250"/>
    </location>
</feature>
<dbReference type="InterPro" id="IPR036322">
    <property type="entry name" value="WD40_repeat_dom_sf"/>
</dbReference>
<reference evidence="13 15" key="2">
    <citation type="submission" date="2023-09" db="EMBL/GenBank/DDBJ databases">
        <title>Complete-Gapless Cercospora beticola genome.</title>
        <authorList>
            <person name="Wyatt N.A."/>
            <person name="Spanner R.E."/>
            <person name="Bolton M.D."/>
        </authorList>
    </citation>
    <scope>NUCLEOTIDE SEQUENCE [LARGE SCALE GENOMIC DNA]</scope>
    <source>
        <strain evidence="13">Cb09-40</strain>
    </source>
</reference>
<dbReference type="InterPro" id="IPR045245">
    <property type="entry name" value="Pfs2-like"/>
</dbReference>
<proteinExistence type="predicted"/>
<dbReference type="FunFam" id="2.130.10.10:FF:002008">
    <property type="entry name" value="Polyadenylation factor subunit 2"/>
    <property type="match status" value="1"/>
</dbReference>
<feature type="compositionally biased region" description="Low complexity" evidence="11">
    <location>
        <begin position="454"/>
        <end position="471"/>
    </location>
</feature>
<dbReference type="PROSITE" id="PS50082">
    <property type="entry name" value="WD_REPEATS_2"/>
    <property type="match status" value="6"/>
</dbReference>
<dbReference type="PANTHER" id="PTHR22836:SF0">
    <property type="entry name" value="PRE-MRNA 3' END PROCESSING PROTEIN WDR33"/>
    <property type="match status" value="1"/>
</dbReference>
<keyword evidence="15" id="KW-1185">Reference proteome</keyword>
<feature type="region of interest" description="Disordered" evidence="11">
    <location>
        <begin position="524"/>
        <end position="611"/>
    </location>
</feature>
<evidence type="ECO:0000256" key="8">
    <source>
        <dbReference type="ARBA" id="ARBA00026154"/>
    </source>
</evidence>
<dbReference type="Pfam" id="PF00400">
    <property type="entry name" value="WD40"/>
    <property type="match status" value="6"/>
</dbReference>
<feature type="region of interest" description="Disordered" evidence="11">
    <location>
        <begin position="417"/>
        <end position="484"/>
    </location>
</feature>
<dbReference type="CDD" id="cd00200">
    <property type="entry name" value="WD40"/>
    <property type="match status" value="1"/>
</dbReference>
<feature type="repeat" description="WD" evidence="9">
    <location>
        <begin position="84"/>
        <end position="116"/>
    </location>
</feature>
<dbReference type="Gene3D" id="2.130.10.10">
    <property type="entry name" value="YVTN repeat-like/Quinoprotein amine dehydrogenase"/>
    <property type="match status" value="3"/>
</dbReference>
<evidence type="ECO:0000313" key="12">
    <source>
        <dbReference type="EMBL" id="PIA94255.1"/>
    </source>
</evidence>
<feature type="compositionally biased region" description="Basic and acidic residues" evidence="11">
    <location>
        <begin position="417"/>
        <end position="431"/>
    </location>
</feature>
<protein>
    <recommendedName>
        <fullName evidence="8 10">Polyadenylation factor subunit 2</fullName>
    </recommendedName>
</protein>
<feature type="repeat" description="WD" evidence="9">
    <location>
        <begin position="364"/>
        <end position="395"/>
    </location>
</feature>
<dbReference type="EMBL" id="LKMD01000104">
    <property type="protein sequence ID" value="PIA94255.1"/>
    <property type="molecule type" value="Genomic_DNA"/>
</dbReference>
<accession>A0A2G5HNY7</accession>
<dbReference type="InterPro" id="IPR015943">
    <property type="entry name" value="WD40/YVTN_repeat-like_dom_sf"/>
</dbReference>
<feature type="repeat" description="WD" evidence="9">
    <location>
        <begin position="167"/>
        <end position="208"/>
    </location>
</feature>
<evidence type="ECO:0000256" key="1">
    <source>
        <dbReference type="ARBA" id="ARBA00004123"/>
    </source>
</evidence>
<dbReference type="Proteomes" id="UP000230605">
    <property type="component" value="Chromosome 6"/>
</dbReference>
<dbReference type="Proteomes" id="UP001302367">
    <property type="component" value="Chromosome 6"/>
</dbReference>
<evidence type="ECO:0000256" key="2">
    <source>
        <dbReference type="ARBA" id="ARBA00022574"/>
    </source>
</evidence>
<dbReference type="EMBL" id="CP134189">
    <property type="protein sequence ID" value="WPB05377.1"/>
    <property type="molecule type" value="Genomic_DNA"/>
</dbReference>
<feature type="repeat" description="WD" evidence="9">
    <location>
        <begin position="251"/>
        <end position="285"/>
    </location>
</feature>
<reference evidence="12 14" key="1">
    <citation type="submission" date="2015-10" db="EMBL/GenBank/DDBJ databases">
        <title>The cercosporin biosynthetic gene cluster was horizontally transferred to several fungal lineages and shown to be expanded in Cercospora beticola based on microsynteny with recipient genomes.</title>
        <authorList>
            <person name="De Jonge R."/>
            <person name="Ebert M.K."/>
            <person name="Suttle J.C."/>
            <person name="Jurick Ii W.M."/>
            <person name="Secor G.A."/>
            <person name="Thomma B.P."/>
            <person name="Van De Peer Y."/>
            <person name="Bolton M.D."/>
        </authorList>
    </citation>
    <scope>NUCLEOTIDE SEQUENCE [LARGE SCALE GENOMIC DNA]</scope>
    <source>
        <strain evidence="12 14">09-40</strain>
    </source>
</reference>
<sequence>MDREAEHGGFDQPRPRGRPNRRNATDIGNTYVHFMHDRRSKASSIRGFEAERPTLSYAASMVPPAARKGKAADSLPAKHLHTSFNKHRHPVNVVKWTPDGRRLLTGATSGEFTLWNGTGFNFETIMQAHEAAVRSIVYSHNDDWLISADQEGLIKYWQPNFNNVKEIQAHDMPVRDMAFAPQDSKFVTASDDASLKIFDFASGEEISKLDGHQWDVKAVDWHPSKGLLVSGSKDHNLKLWDPRSGRCLTTLHGHKNTVNMTKFEPSRGALLASCARDQTVRIFDIHMMRDVFLLKGNEKEINSIVWHPIHSSMLSTGAADGAVFHYLLDEQNPPPGTAITRSPYDAPNPADAPAQTLYPSHRVTYAHEFNVWSMDWHPMGHILATGSNDRATRFWTRPRPGEGSFLNDKWHIGQTAAEEKGTWKRNERQMREEEDAEEQDEADGLEDQKMPSRSALPGLPGLAGLPGLGSAMPSPDNGMLGAAPSNFPMPDPATAGMPFAPPPPGSLPPGMDMAAFQQALSQGQIPPGFPPLPPNGQMPPGFAPPTGMPGMPPGFPPPANGFPGMPVPSGSPPNASGGAGSGSGIRRRAPLPDQADALKQEMAQGRYLKPR</sequence>
<keyword evidence="6 10" id="KW-0539">Nucleus</keyword>
<evidence type="ECO:0000256" key="3">
    <source>
        <dbReference type="ARBA" id="ARBA00022664"/>
    </source>
</evidence>
<dbReference type="SUPFAM" id="SSF50978">
    <property type="entry name" value="WD40 repeat-like"/>
    <property type="match status" value="1"/>
</dbReference>
<dbReference type="GO" id="GO:0005847">
    <property type="term" value="C:mRNA cleavage and polyadenylation specificity factor complex"/>
    <property type="evidence" value="ECO:0007669"/>
    <property type="project" value="TreeGrafter"/>
</dbReference>
<keyword evidence="4" id="KW-0677">Repeat</keyword>
<evidence type="ECO:0000313" key="15">
    <source>
        <dbReference type="Proteomes" id="UP001302367"/>
    </source>
</evidence>
<gene>
    <name evidence="12" type="ORF">CB0940_08791</name>
    <name evidence="13" type="ORF">RHO25_010029</name>
</gene>
<evidence type="ECO:0000313" key="14">
    <source>
        <dbReference type="Proteomes" id="UP000230605"/>
    </source>
</evidence>
<dbReference type="AlphaFoldDB" id="A0A2G5HNY7"/>
<dbReference type="GO" id="GO:0031124">
    <property type="term" value="P:mRNA 3'-end processing"/>
    <property type="evidence" value="ECO:0007669"/>
    <property type="project" value="UniProtKB-UniRule"/>
</dbReference>
<evidence type="ECO:0000256" key="9">
    <source>
        <dbReference type="PROSITE-ProRule" id="PRU00221"/>
    </source>
</evidence>
<dbReference type="OrthoDB" id="16717at2759"/>
<keyword evidence="3 10" id="KW-0507">mRNA processing</keyword>
<evidence type="ECO:0000256" key="6">
    <source>
        <dbReference type="ARBA" id="ARBA00023242"/>
    </source>
</evidence>
<evidence type="ECO:0000256" key="10">
    <source>
        <dbReference type="RuleBase" id="RU369034"/>
    </source>
</evidence>